<keyword evidence="9" id="KW-0238">DNA-binding</keyword>
<dbReference type="GO" id="GO:0006271">
    <property type="term" value="P:DNA strand elongation involved in DNA replication"/>
    <property type="evidence" value="ECO:0007669"/>
    <property type="project" value="TreeGrafter"/>
</dbReference>
<comment type="caution">
    <text evidence="14">The sequence shown here is derived from an EMBL/GenBank/DDBJ whole genome shotgun (WGS) entry which is preliminary data.</text>
</comment>
<keyword evidence="15" id="KW-1185">Reference proteome</keyword>
<keyword evidence="7 10" id="KW-0235">DNA replication</keyword>
<dbReference type="GO" id="GO:0003887">
    <property type="term" value="F:DNA-directed DNA polymerase activity"/>
    <property type="evidence" value="ECO:0007669"/>
    <property type="project" value="UniProtKB-UniRule"/>
</dbReference>
<keyword evidence="4 10" id="KW-0963">Cytoplasm</keyword>
<evidence type="ECO:0000256" key="1">
    <source>
        <dbReference type="ARBA" id="ARBA00004496"/>
    </source>
</evidence>
<dbReference type="Pfam" id="PF00712">
    <property type="entry name" value="DNA_pol3_beta"/>
    <property type="match status" value="1"/>
</dbReference>
<dbReference type="GO" id="GO:0003677">
    <property type="term" value="F:DNA binding"/>
    <property type="evidence" value="ECO:0007669"/>
    <property type="project" value="UniProtKB-UniRule"/>
</dbReference>
<evidence type="ECO:0000256" key="2">
    <source>
        <dbReference type="ARBA" id="ARBA00010752"/>
    </source>
</evidence>
<comment type="similarity">
    <text evidence="2 10">Belongs to the beta sliding clamp family.</text>
</comment>
<feature type="domain" description="DNA polymerase III beta sliding clamp C-terminal" evidence="13">
    <location>
        <begin position="251"/>
        <end position="374"/>
    </location>
</feature>
<comment type="function">
    <text evidence="10">Confers DNA tethering and processivity to DNA polymerases and other proteins. Acts as a clamp, forming a ring around DNA (a reaction catalyzed by the clamp-loading complex) which diffuses in an ATP-independent manner freely and bidirectionally along dsDNA. Initially characterized for its ability to contact the catalytic subunit of DNA polymerase III (Pol III), a complex, multichain enzyme responsible for most of the replicative synthesis in bacteria; Pol III exhibits 3'-5' exonuclease proofreading activity. The beta chain is required for initiation of replication as well as for processivity of DNA replication.</text>
</comment>
<evidence type="ECO:0000256" key="6">
    <source>
        <dbReference type="ARBA" id="ARBA00022695"/>
    </source>
</evidence>
<evidence type="ECO:0000256" key="7">
    <source>
        <dbReference type="ARBA" id="ARBA00022705"/>
    </source>
</evidence>
<evidence type="ECO:0000259" key="11">
    <source>
        <dbReference type="Pfam" id="PF00712"/>
    </source>
</evidence>
<comment type="subcellular location">
    <subcellularLocation>
        <location evidence="1 10">Cytoplasm</location>
    </subcellularLocation>
</comment>
<feature type="domain" description="DNA polymerase III beta sliding clamp N-terminal" evidence="11">
    <location>
        <begin position="1"/>
        <end position="125"/>
    </location>
</feature>
<reference evidence="14" key="1">
    <citation type="submission" date="2021-09" db="EMBL/GenBank/DDBJ databases">
        <title>Genome analysis of Fictibacillus sp. KIGAM418 isolated from marine sediment.</title>
        <authorList>
            <person name="Seo M.-J."/>
            <person name="Cho E.-S."/>
            <person name="Hwang C.Y."/>
        </authorList>
    </citation>
    <scope>NUCLEOTIDE SEQUENCE</scope>
    <source>
        <strain evidence="14">KIGAM418</strain>
    </source>
</reference>
<dbReference type="PANTHER" id="PTHR30478:SF0">
    <property type="entry name" value="BETA SLIDING CLAMP"/>
    <property type="match status" value="1"/>
</dbReference>
<feature type="domain" description="DNA polymerase III beta sliding clamp central" evidence="12">
    <location>
        <begin position="136"/>
        <end position="248"/>
    </location>
</feature>
<dbReference type="Gene3D" id="3.70.10.10">
    <property type="match status" value="1"/>
</dbReference>
<dbReference type="InterPro" id="IPR046938">
    <property type="entry name" value="DNA_clamp_sf"/>
</dbReference>
<dbReference type="InterPro" id="IPR022634">
    <property type="entry name" value="DNA_polIII_beta_N"/>
</dbReference>
<evidence type="ECO:0000256" key="9">
    <source>
        <dbReference type="ARBA" id="ARBA00023125"/>
    </source>
</evidence>
<evidence type="ECO:0000259" key="13">
    <source>
        <dbReference type="Pfam" id="PF02768"/>
    </source>
</evidence>
<gene>
    <name evidence="14" type="primary">dnaN</name>
    <name evidence="14" type="ORF">LCY76_07350</name>
</gene>
<dbReference type="InterPro" id="IPR022635">
    <property type="entry name" value="DNA_polIII_beta_C"/>
</dbReference>
<accession>A0A9X1XF32</accession>
<evidence type="ECO:0000256" key="5">
    <source>
        <dbReference type="ARBA" id="ARBA00022679"/>
    </source>
</evidence>
<evidence type="ECO:0000313" key="15">
    <source>
        <dbReference type="Proteomes" id="UP001139011"/>
    </source>
</evidence>
<dbReference type="NCBIfam" id="TIGR00663">
    <property type="entry name" value="dnan"/>
    <property type="match status" value="1"/>
</dbReference>
<dbReference type="GO" id="GO:0009360">
    <property type="term" value="C:DNA polymerase III complex"/>
    <property type="evidence" value="ECO:0007669"/>
    <property type="project" value="InterPro"/>
</dbReference>
<dbReference type="AlphaFoldDB" id="A0A9X1XF32"/>
<organism evidence="14 15">
    <name type="scientific">Fictibacillus marinisediminis</name>
    <dbReference type="NCBI Taxonomy" id="2878389"/>
    <lineage>
        <taxon>Bacteria</taxon>
        <taxon>Bacillati</taxon>
        <taxon>Bacillota</taxon>
        <taxon>Bacilli</taxon>
        <taxon>Bacillales</taxon>
        <taxon>Fictibacillaceae</taxon>
        <taxon>Fictibacillus</taxon>
    </lineage>
</organism>
<dbReference type="GO" id="GO:0005737">
    <property type="term" value="C:cytoplasm"/>
    <property type="evidence" value="ECO:0007669"/>
    <property type="project" value="UniProtKB-SubCell"/>
</dbReference>
<evidence type="ECO:0000256" key="10">
    <source>
        <dbReference type="PIRNR" id="PIRNR000804"/>
    </source>
</evidence>
<evidence type="ECO:0000259" key="12">
    <source>
        <dbReference type="Pfam" id="PF02767"/>
    </source>
</evidence>
<name>A0A9X1XF32_9BACL</name>
<dbReference type="InterPro" id="IPR001001">
    <property type="entry name" value="DNA_polIII_beta"/>
</dbReference>
<keyword evidence="8 10" id="KW-0239">DNA-directed DNA polymerase</keyword>
<evidence type="ECO:0000256" key="4">
    <source>
        <dbReference type="ARBA" id="ARBA00022490"/>
    </source>
</evidence>
<dbReference type="Pfam" id="PF02768">
    <property type="entry name" value="DNA_pol3_beta_3"/>
    <property type="match status" value="1"/>
</dbReference>
<dbReference type="Proteomes" id="UP001139011">
    <property type="component" value="Unassembled WGS sequence"/>
</dbReference>
<keyword evidence="5 10" id="KW-0808">Transferase</keyword>
<dbReference type="RefSeq" id="WP_248252089.1">
    <property type="nucleotide sequence ID" value="NZ_JAIWJX010000002.1"/>
</dbReference>
<dbReference type="Gene3D" id="3.10.150.10">
    <property type="entry name" value="DNA Polymerase III, subunit A, domain 2"/>
    <property type="match status" value="1"/>
</dbReference>
<evidence type="ECO:0000256" key="3">
    <source>
        <dbReference type="ARBA" id="ARBA00021035"/>
    </source>
</evidence>
<protein>
    <recommendedName>
        <fullName evidence="3 10">Beta sliding clamp</fullName>
    </recommendedName>
</protein>
<dbReference type="PIRSF" id="PIRSF000804">
    <property type="entry name" value="DNA_pol_III_b"/>
    <property type="match status" value="1"/>
</dbReference>
<comment type="subunit">
    <text evidence="10">Forms a ring-shaped head-to-tail homodimer around DNA.</text>
</comment>
<evidence type="ECO:0000256" key="8">
    <source>
        <dbReference type="ARBA" id="ARBA00022932"/>
    </source>
</evidence>
<dbReference type="CDD" id="cd00140">
    <property type="entry name" value="beta_clamp"/>
    <property type="match status" value="1"/>
</dbReference>
<proteinExistence type="inferred from homology"/>
<dbReference type="SUPFAM" id="SSF55979">
    <property type="entry name" value="DNA clamp"/>
    <property type="match status" value="3"/>
</dbReference>
<evidence type="ECO:0000313" key="14">
    <source>
        <dbReference type="EMBL" id="MCK6256409.1"/>
    </source>
</evidence>
<keyword evidence="6 10" id="KW-0548">Nucleotidyltransferase</keyword>
<sequence length="376" mass="41135">MEFTINKEYLSQAVSDVSKAVSARTTLPILSGIKMAADHGRLTLTGSNAEIVIERVLYSNVQGESMVAVHKTGSIVVSAKYLNDLIKKLPGDLLVKVGENHSVSIQSEDIVVSLKGFHAGEFPRLTMSQPEASHKLPGTVLADMIKRTMFAVSKNGARPVLTGVHFVFDQNFFCSTATDSLRLATYKHNIGTSLIGSFIVPQPALNEFLKLMGSYTGEVTLKLTESYIEFSTDVFSFYSRLIAGKYPNTASLIPNEFKTVITLQASDFLKGIDRAALFAGEWNNNNVNLTLLEGKKLGISSRSMESGTIHEIQNINSLEGEEELSISLDGKFLTEALRGIKDEEIKISFSGSMKPVLIESVSDSPYQHLISPVRAY</sequence>
<dbReference type="InterPro" id="IPR022637">
    <property type="entry name" value="DNA_polIII_beta_cen"/>
</dbReference>
<dbReference type="PANTHER" id="PTHR30478">
    <property type="entry name" value="DNA POLYMERASE III SUBUNIT BETA"/>
    <property type="match status" value="1"/>
</dbReference>
<dbReference type="GO" id="GO:0008408">
    <property type="term" value="F:3'-5' exonuclease activity"/>
    <property type="evidence" value="ECO:0007669"/>
    <property type="project" value="InterPro"/>
</dbReference>
<dbReference type="SMART" id="SM00480">
    <property type="entry name" value="POL3Bc"/>
    <property type="match status" value="1"/>
</dbReference>
<dbReference type="Pfam" id="PF02767">
    <property type="entry name" value="DNA_pol3_beta_2"/>
    <property type="match status" value="1"/>
</dbReference>
<dbReference type="EMBL" id="JAIWJX010000002">
    <property type="protein sequence ID" value="MCK6256409.1"/>
    <property type="molecule type" value="Genomic_DNA"/>
</dbReference>